<dbReference type="GO" id="GO:0005789">
    <property type="term" value="C:endoplasmic reticulum membrane"/>
    <property type="evidence" value="ECO:0000318"/>
    <property type="project" value="GO_Central"/>
</dbReference>
<evidence type="ECO:0000313" key="20">
    <source>
        <dbReference type="EMBL" id="EDQ90965.1"/>
    </source>
</evidence>
<keyword evidence="9 17" id="KW-0274">FAD</keyword>
<keyword evidence="11" id="KW-0560">Oxidoreductase</keyword>
<evidence type="ECO:0000256" key="17">
    <source>
        <dbReference type="PIRSR" id="PIRSR017205-2"/>
    </source>
</evidence>
<sequence length="458" mass="51811">MLVHLRARTGGLLLVLALVLALCVPGASCADEEQCFCQLSGVIDDCCCSIEDVNRLNEHVAPLVTRLAESDFFKYYRVNMDRPCKFWRQELAECGSNRCSVEPCDENEVPERLRALDQDPSAFECVMGDMTELGQLRDTVSADQAEQVAGWHVHTDSYCFQDDENSATLHYVNLVDNPERFTGYSGRSPAQIWKAIYGENCFHLYSHLDNPHLFDRPDDASAKFLTSKVVAGMCMEKRVFYRIVSGLHAAINMHVAAHYPRESILGQESWGPNVTLFERFFHPAKTWGEGPNWLKNIYFNYLLVVRAITKASSLWEAERFYTHNSEQDEEVAAIVKELIDSAPRTCPSTFDESLMFNGPESLELKQEFQTKFQNISLIMDCVECSTCRLWGKLKVHGLAAAMRILFADDSATLVLSRNEVVALFNTLAQFSQAIEEINTFRQLSDSNIMDSEPTLPFA</sequence>
<proteinExistence type="inferred from homology"/>
<evidence type="ECO:0000256" key="6">
    <source>
        <dbReference type="ARBA" id="ARBA00022630"/>
    </source>
</evidence>
<evidence type="ECO:0000256" key="10">
    <source>
        <dbReference type="ARBA" id="ARBA00022982"/>
    </source>
</evidence>
<feature type="binding site" evidence="17">
    <location>
        <position position="248"/>
    </location>
    <ligand>
        <name>FAD</name>
        <dbReference type="ChEBI" id="CHEBI:57692"/>
    </ligand>
</feature>
<evidence type="ECO:0000256" key="15">
    <source>
        <dbReference type="ARBA" id="ARBA00023284"/>
    </source>
</evidence>
<dbReference type="EMBL" id="CH991546">
    <property type="protein sequence ID" value="EDQ90965.1"/>
    <property type="molecule type" value="Genomic_DNA"/>
</dbReference>
<feature type="active site" evidence="16">
    <location>
        <position position="387"/>
    </location>
</feature>
<keyword evidence="10" id="KW-0249">Electron transport</keyword>
<dbReference type="Proteomes" id="UP000001357">
    <property type="component" value="Unassembled WGS sequence"/>
</dbReference>
<protein>
    <submittedName>
        <fullName evidence="20">Uncharacterized protein</fullName>
    </submittedName>
</protein>
<keyword evidence="6" id="KW-0285">Flavoprotein</keyword>
<feature type="binding site" evidence="17">
    <location>
        <position position="180"/>
    </location>
    <ligand>
        <name>FAD</name>
        <dbReference type="ChEBI" id="CHEBI:57692"/>
    </ligand>
</feature>
<evidence type="ECO:0000256" key="8">
    <source>
        <dbReference type="ARBA" id="ARBA00022824"/>
    </source>
</evidence>
<dbReference type="AlphaFoldDB" id="A9UUU1"/>
<reference evidence="20 21" key="1">
    <citation type="journal article" date="2008" name="Nature">
        <title>The genome of the choanoflagellate Monosiga brevicollis and the origin of metazoans.</title>
        <authorList>
            <consortium name="JGI Sequencing"/>
            <person name="King N."/>
            <person name="Westbrook M.J."/>
            <person name="Young S.L."/>
            <person name="Kuo A."/>
            <person name="Abedin M."/>
            <person name="Chapman J."/>
            <person name="Fairclough S."/>
            <person name="Hellsten U."/>
            <person name="Isogai Y."/>
            <person name="Letunic I."/>
            <person name="Marr M."/>
            <person name="Pincus D."/>
            <person name="Putnam N."/>
            <person name="Rokas A."/>
            <person name="Wright K.J."/>
            <person name="Zuzow R."/>
            <person name="Dirks W."/>
            <person name="Good M."/>
            <person name="Goodstein D."/>
            <person name="Lemons D."/>
            <person name="Li W."/>
            <person name="Lyons J.B."/>
            <person name="Morris A."/>
            <person name="Nichols S."/>
            <person name="Richter D.J."/>
            <person name="Salamov A."/>
            <person name="Bork P."/>
            <person name="Lim W.A."/>
            <person name="Manning G."/>
            <person name="Miller W.T."/>
            <person name="McGinnis W."/>
            <person name="Shapiro H."/>
            <person name="Tjian R."/>
            <person name="Grigoriev I.V."/>
            <person name="Rokhsar D."/>
        </authorList>
    </citation>
    <scope>NUCLEOTIDE SEQUENCE [LARGE SCALE GENOMIC DNA]</scope>
    <source>
        <strain evidence="21">MX1 / ATCC 50154</strain>
    </source>
</reference>
<feature type="binding site" evidence="17">
    <location>
        <position position="193"/>
    </location>
    <ligand>
        <name>FAD</name>
        <dbReference type="ChEBI" id="CHEBI:57692"/>
    </ligand>
</feature>
<keyword evidence="12" id="KW-0472">Membrane</keyword>
<dbReference type="PANTHER" id="PTHR12613">
    <property type="entry name" value="ERO1-RELATED"/>
    <property type="match status" value="1"/>
</dbReference>
<dbReference type="Pfam" id="PF04137">
    <property type="entry name" value="ERO1"/>
    <property type="match status" value="1"/>
</dbReference>
<keyword evidence="5" id="KW-0813">Transport</keyword>
<keyword evidence="14" id="KW-0325">Glycoprotein</keyword>
<feature type="binding site" evidence="17">
    <location>
        <position position="245"/>
    </location>
    <ligand>
        <name>FAD</name>
        <dbReference type="ChEBI" id="CHEBI:57692"/>
    </ligand>
</feature>
<comment type="subcellular location">
    <subcellularLocation>
        <location evidence="2">Endoplasmic reticulum membrane</location>
        <topology evidence="2">Peripheral membrane protein</topology>
        <orientation evidence="2">Lumenal side</orientation>
    </subcellularLocation>
</comment>
<dbReference type="eggNOG" id="KOG2608">
    <property type="taxonomic scope" value="Eukaryota"/>
</dbReference>
<evidence type="ECO:0000256" key="7">
    <source>
        <dbReference type="ARBA" id="ARBA00022729"/>
    </source>
</evidence>
<keyword evidence="7 19" id="KW-0732">Signal</keyword>
<comment type="cofactor">
    <cofactor evidence="1 17">
        <name>FAD</name>
        <dbReference type="ChEBI" id="CHEBI:57692"/>
    </cofactor>
</comment>
<name>A9UUU1_MONBE</name>
<accession>A9UUU1</accession>
<dbReference type="GO" id="GO:0034975">
    <property type="term" value="P:protein folding in endoplasmic reticulum"/>
    <property type="evidence" value="ECO:0000318"/>
    <property type="project" value="GO_Central"/>
</dbReference>
<evidence type="ECO:0000256" key="11">
    <source>
        <dbReference type="ARBA" id="ARBA00023002"/>
    </source>
</evidence>
<dbReference type="RefSeq" id="XP_001744262.1">
    <property type="nucleotide sequence ID" value="XM_001744210.1"/>
</dbReference>
<evidence type="ECO:0000256" key="2">
    <source>
        <dbReference type="ARBA" id="ARBA00004367"/>
    </source>
</evidence>
<keyword evidence="15" id="KW-0676">Redox-active center</keyword>
<dbReference type="GeneID" id="5889317"/>
<keyword evidence="21" id="KW-1185">Reference proteome</keyword>
<dbReference type="InterPro" id="IPR037192">
    <property type="entry name" value="ERO1-like_sf"/>
</dbReference>
<dbReference type="KEGG" id="mbr:MONBRDRAFT_31634"/>
<keyword evidence="13 18" id="KW-1015">Disulfide bond</keyword>
<feature type="chain" id="PRO_5005661350" evidence="19">
    <location>
        <begin position="30"/>
        <end position="458"/>
    </location>
</feature>
<evidence type="ECO:0000256" key="1">
    <source>
        <dbReference type="ARBA" id="ARBA00001974"/>
    </source>
</evidence>
<dbReference type="GO" id="GO:0015035">
    <property type="term" value="F:protein-disulfide reductase activity"/>
    <property type="evidence" value="ECO:0000318"/>
    <property type="project" value="GO_Central"/>
</dbReference>
<organism evidence="20 21">
    <name type="scientific">Monosiga brevicollis</name>
    <name type="common">Choanoflagellate</name>
    <dbReference type="NCBI Taxonomy" id="81824"/>
    <lineage>
        <taxon>Eukaryota</taxon>
        <taxon>Choanoflagellata</taxon>
        <taxon>Craspedida</taxon>
        <taxon>Salpingoecidae</taxon>
        <taxon>Monosiga</taxon>
    </lineage>
</organism>
<evidence type="ECO:0000256" key="4">
    <source>
        <dbReference type="ARBA" id="ARBA00011802"/>
    </source>
</evidence>
<dbReference type="GO" id="GO:0071949">
    <property type="term" value="F:FAD binding"/>
    <property type="evidence" value="ECO:0007669"/>
    <property type="project" value="InterPro"/>
</dbReference>
<dbReference type="OMA" id="CYKDRLH"/>
<dbReference type="InterPro" id="IPR007266">
    <property type="entry name" value="Ero1"/>
</dbReference>
<dbReference type="SUPFAM" id="SSF110019">
    <property type="entry name" value="ERO1-like"/>
    <property type="match status" value="1"/>
</dbReference>
<evidence type="ECO:0000256" key="5">
    <source>
        <dbReference type="ARBA" id="ARBA00022448"/>
    </source>
</evidence>
<evidence type="ECO:0000313" key="21">
    <source>
        <dbReference type="Proteomes" id="UP000001357"/>
    </source>
</evidence>
<feature type="disulfide bond" description="Redox-active" evidence="18">
    <location>
        <begin position="94"/>
        <end position="99"/>
    </location>
</feature>
<feature type="signal peptide" evidence="19">
    <location>
        <begin position="1"/>
        <end position="29"/>
    </location>
</feature>
<dbReference type="STRING" id="81824.A9UUU1"/>
<evidence type="ECO:0000256" key="14">
    <source>
        <dbReference type="ARBA" id="ARBA00023180"/>
    </source>
</evidence>
<keyword evidence="8" id="KW-0256">Endoplasmic reticulum</keyword>
<gene>
    <name evidence="20" type="ORF">MONBRDRAFT_31634</name>
</gene>
<evidence type="ECO:0000256" key="9">
    <source>
        <dbReference type="ARBA" id="ARBA00022827"/>
    </source>
</evidence>
<dbReference type="FunCoup" id="A9UUU1">
    <property type="interactions" value="1329"/>
</dbReference>
<evidence type="ECO:0000256" key="12">
    <source>
        <dbReference type="ARBA" id="ARBA00023136"/>
    </source>
</evidence>
<evidence type="ECO:0000256" key="18">
    <source>
        <dbReference type="PIRSR" id="PIRSR017205-3"/>
    </source>
</evidence>
<feature type="disulfide bond" description="Redox-active" evidence="18">
    <location>
        <begin position="384"/>
        <end position="387"/>
    </location>
</feature>
<dbReference type="PANTHER" id="PTHR12613:SF0">
    <property type="entry name" value="ERO1-LIKE PROTEIN"/>
    <property type="match status" value="1"/>
</dbReference>
<evidence type="ECO:0000256" key="19">
    <source>
        <dbReference type="SAM" id="SignalP"/>
    </source>
</evidence>
<evidence type="ECO:0000256" key="13">
    <source>
        <dbReference type="ARBA" id="ARBA00023157"/>
    </source>
</evidence>
<dbReference type="InParanoid" id="A9UUU1"/>
<dbReference type="PIRSF" id="PIRSF017205">
    <property type="entry name" value="ERO1"/>
    <property type="match status" value="1"/>
</dbReference>
<feature type="binding site" evidence="17">
    <location>
        <position position="182"/>
    </location>
    <ligand>
        <name>FAD</name>
        <dbReference type="ChEBI" id="CHEBI:57692"/>
    </ligand>
</feature>
<dbReference type="GO" id="GO:0016972">
    <property type="term" value="F:thiol oxidase activity"/>
    <property type="evidence" value="ECO:0007669"/>
    <property type="project" value="InterPro"/>
</dbReference>
<evidence type="ECO:0000256" key="16">
    <source>
        <dbReference type="PIRSR" id="PIRSR017205-1"/>
    </source>
</evidence>
<comment type="similarity">
    <text evidence="3">Belongs to the EROs family.</text>
</comment>
<comment type="subunit">
    <text evidence="4">May function both as a monomer and a homodimer.</text>
</comment>
<evidence type="ECO:0000256" key="3">
    <source>
        <dbReference type="ARBA" id="ARBA00008277"/>
    </source>
</evidence>
<feature type="active site" description="Nucleophile" evidence="16">
    <location>
        <position position="384"/>
    </location>
</feature>